<dbReference type="AlphaFoldDB" id="A0A0K2TW55"/>
<protein>
    <submittedName>
        <fullName evidence="1">Uncharacterized protein</fullName>
    </submittedName>
</protein>
<accession>A0A0K2TW55</accession>
<evidence type="ECO:0000313" key="1">
    <source>
        <dbReference type="EMBL" id="CDW30229.1"/>
    </source>
</evidence>
<feature type="non-terminal residue" evidence="1">
    <location>
        <position position="63"/>
    </location>
</feature>
<name>A0A0K2TW55_LEPSM</name>
<proteinExistence type="predicted"/>
<reference evidence="1" key="1">
    <citation type="submission" date="2014-05" db="EMBL/GenBank/DDBJ databases">
        <authorList>
            <person name="Chronopoulou M."/>
        </authorList>
    </citation>
    <scope>NUCLEOTIDE SEQUENCE</scope>
    <source>
        <tissue evidence="1">Whole organism</tissue>
    </source>
</reference>
<dbReference type="EMBL" id="HACA01012868">
    <property type="protein sequence ID" value="CDW30229.1"/>
    <property type="molecule type" value="Transcribed_RNA"/>
</dbReference>
<sequence>MDGCVSIYQNDSYERSILITELNHKCVVPDQVTRPLGNINTERIIEKLWRNEIHNILIYFILD</sequence>
<organism evidence="1">
    <name type="scientific">Lepeophtheirus salmonis</name>
    <name type="common">Salmon louse</name>
    <name type="synonym">Caligus salmonis</name>
    <dbReference type="NCBI Taxonomy" id="72036"/>
    <lineage>
        <taxon>Eukaryota</taxon>
        <taxon>Metazoa</taxon>
        <taxon>Ecdysozoa</taxon>
        <taxon>Arthropoda</taxon>
        <taxon>Crustacea</taxon>
        <taxon>Multicrustacea</taxon>
        <taxon>Hexanauplia</taxon>
        <taxon>Copepoda</taxon>
        <taxon>Siphonostomatoida</taxon>
        <taxon>Caligidae</taxon>
        <taxon>Lepeophtheirus</taxon>
    </lineage>
</organism>